<evidence type="ECO:0000256" key="4">
    <source>
        <dbReference type="ARBA" id="ARBA00023027"/>
    </source>
</evidence>
<keyword evidence="3 6" id="KW-0560">Oxidoreductase</keyword>
<dbReference type="PANTHER" id="PTHR43741">
    <property type="entry name" value="FMN-DEPENDENT NADH-AZOREDUCTASE 1"/>
    <property type="match status" value="1"/>
</dbReference>
<dbReference type="EC" id="1.6.5.-" evidence="6"/>
<protein>
    <recommendedName>
        <fullName evidence="6">FMN dependent NADH:quinone oxidoreductase</fullName>
        <ecNumber evidence="6">1.6.5.-</ecNumber>
    </recommendedName>
    <alternativeName>
        <fullName evidence="6">Azo-dye reductase</fullName>
    </alternativeName>
    <alternativeName>
        <fullName evidence="6">FMN-dependent NADH-azo compound oxidoreductase</fullName>
    </alternativeName>
    <alternativeName>
        <fullName evidence="6">FMN-dependent NADH-azoreductase</fullName>
        <ecNumber evidence="6">1.7.1.17</ecNumber>
    </alternativeName>
</protein>
<evidence type="ECO:0000313" key="9">
    <source>
        <dbReference type="Proteomes" id="UP000705379"/>
    </source>
</evidence>
<comment type="similarity">
    <text evidence="6">Belongs to the azoreductase type 1 family.</text>
</comment>
<dbReference type="Gene3D" id="3.40.50.360">
    <property type="match status" value="1"/>
</dbReference>
<comment type="catalytic activity">
    <reaction evidence="6">
        <text>2 a quinone + NADH + H(+) = 2 a 1,4-benzosemiquinone + NAD(+)</text>
        <dbReference type="Rhea" id="RHEA:65952"/>
        <dbReference type="ChEBI" id="CHEBI:15378"/>
        <dbReference type="ChEBI" id="CHEBI:57540"/>
        <dbReference type="ChEBI" id="CHEBI:57945"/>
        <dbReference type="ChEBI" id="CHEBI:132124"/>
        <dbReference type="ChEBI" id="CHEBI:134225"/>
    </reaction>
</comment>
<dbReference type="Proteomes" id="UP000705379">
    <property type="component" value="Unassembled WGS sequence"/>
</dbReference>
<accession>A0A944GTD1</accession>
<evidence type="ECO:0000259" key="7">
    <source>
        <dbReference type="Pfam" id="PF02525"/>
    </source>
</evidence>
<dbReference type="EC" id="1.7.1.17" evidence="6"/>
<dbReference type="InterPro" id="IPR029039">
    <property type="entry name" value="Flavoprotein-like_sf"/>
</dbReference>
<dbReference type="RefSeq" id="WP_213215942.1">
    <property type="nucleotide sequence ID" value="NZ_JBDWBU010000235.1"/>
</dbReference>
<reference evidence="8" key="2">
    <citation type="journal article" date="2021" name="Microorganisms">
        <title>Bacterial Dimethylsulfoniopropionate Biosynthesis in the East China Sea.</title>
        <authorList>
            <person name="Liu J."/>
            <person name="Zhang Y."/>
            <person name="Liu J."/>
            <person name="Zhong H."/>
            <person name="Williams B.T."/>
            <person name="Zheng Y."/>
            <person name="Curson A.R.J."/>
            <person name="Sun C."/>
            <person name="Sun H."/>
            <person name="Song D."/>
            <person name="Wagner Mackenzie B."/>
            <person name="Bermejo Martinez A."/>
            <person name="Todd J.D."/>
            <person name="Zhang X.H."/>
        </authorList>
    </citation>
    <scope>NUCLEOTIDE SEQUENCE</scope>
    <source>
        <strain evidence="8">AESS21</strain>
    </source>
</reference>
<dbReference type="AlphaFoldDB" id="A0A944GTD1"/>
<feature type="binding site" evidence="6">
    <location>
        <position position="14"/>
    </location>
    <ligand>
        <name>FMN</name>
        <dbReference type="ChEBI" id="CHEBI:58210"/>
    </ligand>
</feature>
<evidence type="ECO:0000256" key="1">
    <source>
        <dbReference type="ARBA" id="ARBA00022630"/>
    </source>
</evidence>
<comment type="caution">
    <text evidence="6">Lacks conserved residue(s) required for the propagation of feature annotation.</text>
</comment>
<sequence length="202" mass="21601">MSANSKTILKIDASARKEGSMTRELADELVARLVEARPEDKVITRDVAAGLPFLDEAWIGANFTDAAERSDEQKQKLALSDTLIEELRSADVLVIGVPIYNFGVPATLKAWIDHIARARETFRYSEAGPVGLLEGKKAYVIVASGGTKAGSEIDFATGYIKHVLGFVGITDVTLIAADQLMENAADKRAAALGQVREVAAAA</sequence>
<organism evidence="8 9">
    <name type="scientific">Roseibium polysiphoniae</name>
    <dbReference type="NCBI Taxonomy" id="2571221"/>
    <lineage>
        <taxon>Bacteria</taxon>
        <taxon>Pseudomonadati</taxon>
        <taxon>Pseudomonadota</taxon>
        <taxon>Alphaproteobacteria</taxon>
        <taxon>Hyphomicrobiales</taxon>
        <taxon>Stappiaceae</taxon>
        <taxon>Roseibium</taxon>
    </lineage>
</organism>
<name>A0A944GTD1_9HYPH</name>
<comment type="subunit">
    <text evidence="6">Homodimer.</text>
</comment>
<keyword evidence="2 6" id="KW-0288">FMN</keyword>
<reference evidence="8" key="1">
    <citation type="submission" date="2018-08" db="EMBL/GenBank/DDBJ databases">
        <authorList>
            <person name="Jin W."/>
            <person name="Wang H."/>
            <person name="Yang Y."/>
            <person name="Li M."/>
            <person name="Liu J."/>
        </authorList>
    </citation>
    <scope>NUCLEOTIDE SEQUENCE</scope>
    <source>
        <strain evidence="8">AESS21</strain>
    </source>
</reference>
<comment type="function">
    <text evidence="6">Also exhibits azoreductase activity. Catalyzes the reductive cleavage of the azo bond in aromatic azo compounds to the corresponding amines.</text>
</comment>
<dbReference type="GO" id="GO:0009055">
    <property type="term" value="F:electron transfer activity"/>
    <property type="evidence" value="ECO:0007669"/>
    <property type="project" value="UniProtKB-UniRule"/>
</dbReference>
<evidence type="ECO:0000256" key="5">
    <source>
        <dbReference type="ARBA" id="ARBA00048542"/>
    </source>
</evidence>
<dbReference type="GO" id="GO:0016655">
    <property type="term" value="F:oxidoreductase activity, acting on NAD(P)H, quinone or similar compound as acceptor"/>
    <property type="evidence" value="ECO:0007669"/>
    <property type="project" value="InterPro"/>
</dbReference>
<comment type="caution">
    <text evidence="8">The sequence shown here is derived from an EMBL/GenBank/DDBJ whole genome shotgun (WGS) entry which is preliminary data.</text>
</comment>
<dbReference type="GO" id="GO:0010181">
    <property type="term" value="F:FMN binding"/>
    <property type="evidence" value="ECO:0007669"/>
    <property type="project" value="UniProtKB-UniRule"/>
</dbReference>
<dbReference type="PANTHER" id="PTHR43741:SF2">
    <property type="entry name" value="FMN-DEPENDENT NADH:QUINONE OXIDOREDUCTASE"/>
    <property type="match status" value="1"/>
</dbReference>
<evidence type="ECO:0000256" key="3">
    <source>
        <dbReference type="ARBA" id="ARBA00023002"/>
    </source>
</evidence>
<dbReference type="GO" id="GO:0016652">
    <property type="term" value="F:oxidoreductase activity, acting on NAD(P)H as acceptor"/>
    <property type="evidence" value="ECO:0007669"/>
    <property type="project" value="UniProtKB-UniRule"/>
</dbReference>
<evidence type="ECO:0000256" key="2">
    <source>
        <dbReference type="ARBA" id="ARBA00022643"/>
    </source>
</evidence>
<dbReference type="InterPro" id="IPR003680">
    <property type="entry name" value="Flavodoxin_fold"/>
</dbReference>
<keyword evidence="4 6" id="KW-0520">NAD</keyword>
<dbReference type="SUPFAM" id="SSF52218">
    <property type="entry name" value="Flavoproteins"/>
    <property type="match status" value="1"/>
</dbReference>
<dbReference type="InterPro" id="IPR050104">
    <property type="entry name" value="FMN-dep_NADH:Q_OxRdtase_AzoR1"/>
</dbReference>
<evidence type="ECO:0000313" key="8">
    <source>
        <dbReference type="EMBL" id="MBS8260395.1"/>
    </source>
</evidence>
<comment type="catalytic activity">
    <reaction evidence="5">
        <text>N,N-dimethyl-1,4-phenylenediamine + anthranilate + 2 NAD(+) = 2-(4-dimethylaminophenyl)diazenylbenzoate + 2 NADH + 2 H(+)</text>
        <dbReference type="Rhea" id="RHEA:55872"/>
        <dbReference type="ChEBI" id="CHEBI:15378"/>
        <dbReference type="ChEBI" id="CHEBI:15783"/>
        <dbReference type="ChEBI" id="CHEBI:16567"/>
        <dbReference type="ChEBI" id="CHEBI:57540"/>
        <dbReference type="ChEBI" id="CHEBI:57945"/>
        <dbReference type="ChEBI" id="CHEBI:71579"/>
        <dbReference type="EC" id="1.7.1.17"/>
    </reaction>
    <physiologicalReaction direction="right-to-left" evidence="5">
        <dbReference type="Rhea" id="RHEA:55874"/>
    </physiologicalReaction>
</comment>
<dbReference type="EMBL" id="QTKU01000002">
    <property type="protein sequence ID" value="MBS8260395.1"/>
    <property type="molecule type" value="Genomic_DNA"/>
</dbReference>
<proteinExistence type="inferred from homology"/>
<dbReference type="HAMAP" id="MF_01216">
    <property type="entry name" value="Azoreductase_type1"/>
    <property type="match status" value="1"/>
</dbReference>
<dbReference type="InterPro" id="IPR023048">
    <property type="entry name" value="NADH:quinone_OxRdtase_FMN_depd"/>
</dbReference>
<keyword evidence="1 6" id="KW-0285">Flavoprotein</keyword>
<evidence type="ECO:0000256" key="6">
    <source>
        <dbReference type="HAMAP-Rule" id="MF_01216"/>
    </source>
</evidence>
<dbReference type="Pfam" id="PF02525">
    <property type="entry name" value="Flavodoxin_2"/>
    <property type="match status" value="1"/>
</dbReference>
<feature type="domain" description="Flavodoxin-like fold" evidence="7">
    <location>
        <begin position="6"/>
        <end position="197"/>
    </location>
</feature>
<comment type="function">
    <text evidence="6">Quinone reductase that provides resistance to thiol-specific stress caused by electrophilic quinones.</text>
</comment>
<comment type="cofactor">
    <cofactor evidence="6">
        <name>FMN</name>
        <dbReference type="ChEBI" id="CHEBI:58210"/>
    </cofactor>
    <text evidence="6">Binds 1 FMN per subunit.</text>
</comment>
<gene>
    <name evidence="6" type="primary">azoR</name>
    <name evidence="8" type="ORF">DYI23_09220</name>
</gene>